<name>I8ZEZ5_PHOVU</name>
<protein>
    <submittedName>
        <fullName evidence="1">Uncharacterized protein</fullName>
    </submittedName>
</protein>
<proteinExistence type="predicted"/>
<accession>I8ZEZ5</accession>
<evidence type="ECO:0000313" key="2">
    <source>
        <dbReference type="Proteomes" id="UP000004219"/>
    </source>
</evidence>
<gene>
    <name evidence="1" type="ORF">HMPREF1058_03559</name>
</gene>
<dbReference type="EMBL" id="AGXZ01000031">
    <property type="protein sequence ID" value="EIY74070.1"/>
    <property type="molecule type" value="Genomic_DNA"/>
</dbReference>
<comment type="caution">
    <text evidence="1">The sequence shown here is derived from an EMBL/GenBank/DDBJ whole genome shotgun (WGS) entry which is preliminary data.</text>
</comment>
<keyword evidence="2" id="KW-1185">Reference proteome</keyword>
<sequence length="33" mass="3782">MKKLYITFCLLLVSLCIHAQMISGIIVDEKNSR</sequence>
<reference evidence="1 2" key="1">
    <citation type="submission" date="2012-02" db="EMBL/GenBank/DDBJ databases">
        <title>The Genome Sequence of Bacteroides vulgatus CL09T03C04.</title>
        <authorList>
            <consortium name="The Broad Institute Genome Sequencing Platform"/>
            <person name="Earl A."/>
            <person name="Ward D."/>
            <person name="Feldgarden M."/>
            <person name="Gevers D."/>
            <person name="Zitomersky N.L."/>
            <person name="Coyne M.J."/>
            <person name="Comstock L.E."/>
            <person name="Young S.K."/>
            <person name="Zeng Q."/>
            <person name="Gargeya S."/>
            <person name="Fitzgerald M."/>
            <person name="Haas B."/>
            <person name="Abouelleil A."/>
            <person name="Alvarado L."/>
            <person name="Arachchi H.M."/>
            <person name="Berlin A."/>
            <person name="Chapman S.B."/>
            <person name="Gearin G."/>
            <person name="Goldberg J."/>
            <person name="Griggs A."/>
            <person name="Gujja S."/>
            <person name="Hansen M."/>
            <person name="Heiman D."/>
            <person name="Howarth C."/>
            <person name="Larimer J."/>
            <person name="Lui A."/>
            <person name="MacDonald P.J.P."/>
            <person name="McCowen C."/>
            <person name="Montmayeur A."/>
            <person name="Murphy C."/>
            <person name="Neiman D."/>
            <person name="Pearson M."/>
            <person name="Priest M."/>
            <person name="Roberts A."/>
            <person name="Saif S."/>
            <person name="Shea T."/>
            <person name="Sisk P."/>
            <person name="Stolte C."/>
            <person name="Sykes S."/>
            <person name="Wortman J."/>
            <person name="Nusbaum C."/>
            <person name="Birren B."/>
        </authorList>
    </citation>
    <scope>NUCLEOTIDE SEQUENCE [LARGE SCALE GENOMIC DNA]</scope>
    <source>
        <strain evidence="1 2">CL09T03C04</strain>
    </source>
</reference>
<dbReference type="HOGENOM" id="CLU_217862_0_0_10"/>
<dbReference type="Proteomes" id="UP000004219">
    <property type="component" value="Unassembled WGS sequence"/>
</dbReference>
<dbReference type="AlphaFoldDB" id="I8ZEZ5"/>
<organism evidence="1 2">
    <name type="scientific">Phocaeicola vulgatus CL09T03C04</name>
    <dbReference type="NCBI Taxonomy" id="997891"/>
    <lineage>
        <taxon>Bacteria</taxon>
        <taxon>Pseudomonadati</taxon>
        <taxon>Bacteroidota</taxon>
        <taxon>Bacteroidia</taxon>
        <taxon>Bacteroidales</taxon>
        <taxon>Bacteroidaceae</taxon>
        <taxon>Phocaeicola</taxon>
    </lineage>
</organism>
<evidence type="ECO:0000313" key="1">
    <source>
        <dbReference type="EMBL" id="EIY74070.1"/>
    </source>
</evidence>